<dbReference type="Proteomes" id="UP000628448">
    <property type="component" value="Unassembled WGS sequence"/>
</dbReference>
<sequence length="390" mass="44945">MLSLSAEKYKQYKEFVFRRVINISLVILFFLISSNRLFPIPIDKVTLPFFIAAVLLVAGGTFSLLKTEFLSLIIFMISCMLSIAANITSFSPIIVFPALGLLFSFVVSKNVRTLLLLYQSLLIHIILGIVLWVASYIQGMNDYVSSMGAKGLPFLHEAKGFTATVQTFGTLCISWLLLYELKKKETGIGRWDKFFYNIVTIAILITFNRATYLAYFAYLFFTHKKLLIFYCLLLSVFVIYFIDSIMLLFLNVTSLDARSDLLEGFEKSYLDSHSILIWLFGRGNNSIPANILQNVTIYYRSDIENGHAMLLHTYGLFGYVLYITGSLYFTISTFLKRRDYFFTCFCILYLVLLPYITQEYMSTTLYIFLCVIFFRGKQLKSRYSIKDSLN</sequence>
<gene>
    <name evidence="2" type="ORF">I5907_05770</name>
</gene>
<comment type="caution">
    <text evidence="2">The sequence shown here is derived from an EMBL/GenBank/DDBJ whole genome shotgun (WGS) entry which is preliminary data.</text>
</comment>
<feature type="transmembrane region" description="Helical" evidence="1">
    <location>
        <begin position="198"/>
        <end position="220"/>
    </location>
</feature>
<evidence type="ECO:0000313" key="2">
    <source>
        <dbReference type="EMBL" id="MBG9375732.1"/>
    </source>
</evidence>
<feature type="transmembrane region" description="Helical" evidence="1">
    <location>
        <begin position="45"/>
        <end position="65"/>
    </location>
</feature>
<evidence type="ECO:0008006" key="4">
    <source>
        <dbReference type="Google" id="ProtNLM"/>
    </source>
</evidence>
<evidence type="ECO:0000313" key="3">
    <source>
        <dbReference type="Proteomes" id="UP000628448"/>
    </source>
</evidence>
<feature type="transmembrane region" description="Helical" evidence="1">
    <location>
        <begin position="20"/>
        <end position="39"/>
    </location>
</feature>
<protein>
    <recommendedName>
        <fullName evidence="4">O-antigen ligase family protein</fullName>
    </recommendedName>
</protein>
<accession>A0A931GYF5</accession>
<feature type="transmembrane region" description="Helical" evidence="1">
    <location>
        <begin position="72"/>
        <end position="96"/>
    </location>
</feature>
<keyword evidence="1" id="KW-1133">Transmembrane helix</keyword>
<evidence type="ECO:0000256" key="1">
    <source>
        <dbReference type="SAM" id="Phobius"/>
    </source>
</evidence>
<feature type="transmembrane region" description="Helical" evidence="1">
    <location>
        <begin position="116"/>
        <end position="137"/>
    </location>
</feature>
<dbReference type="EMBL" id="JADWYR010000001">
    <property type="protein sequence ID" value="MBG9375732.1"/>
    <property type="molecule type" value="Genomic_DNA"/>
</dbReference>
<keyword evidence="1" id="KW-0812">Transmembrane</keyword>
<reference evidence="2" key="1">
    <citation type="submission" date="2020-11" db="EMBL/GenBank/DDBJ databases">
        <title>Bacterial whole genome sequence for Panacibacter sp. DH6.</title>
        <authorList>
            <person name="Le V."/>
            <person name="Ko S."/>
            <person name="Ahn C.-Y."/>
            <person name="Oh H.-M."/>
        </authorList>
    </citation>
    <scope>NUCLEOTIDE SEQUENCE</scope>
    <source>
        <strain evidence="2">DH6</strain>
    </source>
</reference>
<name>A0A931GYF5_9BACT</name>
<keyword evidence="3" id="KW-1185">Reference proteome</keyword>
<feature type="transmembrane region" description="Helical" evidence="1">
    <location>
        <begin position="158"/>
        <end position="178"/>
    </location>
</feature>
<keyword evidence="1" id="KW-0472">Membrane</keyword>
<organism evidence="2 3">
    <name type="scientific">Panacibacter microcysteis</name>
    <dbReference type="NCBI Taxonomy" id="2793269"/>
    <lineage>
        <taxon>Bacteria</taxon>
        <taxon>Pseudomonadati</taxon>
        <taxon>Bacteroidota</taxon>
        <taxon>Chitinophagia</taxon>
        <taxon>Chitinophagales</taxon>
        <taxon>Chitinophagaceae</taxon>
        <taxon>Panacibacter</taxon>
    </lineage>
</organism>
<dbReference type="AlphaFoldDB" id="A0A931GYF5"/>
<feature type="transmembrane region" description="Helical" evidence="1">
    <location>
        <begin position="363"/>
        <end position="379"/>
    </location>
</feature>
<dbReference type="RefSeq" id="WP_196989768.1">
    <property type="nucleotide sequence ID" value="NZ_JADWYR010000001.1"/>
</dbReference>
<feature type="transmembrane region" description="Helical" evidence="1">
    <location>
        <begin position="227"/>
        <end position="250"/>
    </location>
</feature>
<feature type="transmembrane region" description="Helical" evidence="1">
    <location>
        <begin position="309"/>
        <end position="328"/>
    </location>
</feature>
<proteinExistence type="predicted"/>